<protein>
    <submittedName>
        <fullName evidence="1">Uncharacterized protein</fullName>
    </submittedName>
</protein>
<evidence type="ECO:0000313" key="2">
    <source>
        <dbReference type="Proteomes" id="UP001597467"/>
    </source>
</evidence>
<gene>
    <name evidence="1" type="ORF">ACFSSB_02090</name>
</gene>
<accession>A0ABW5JYP8</accession>
<dbReference type="RefSeq" id="WP_379900447.1">
    <property type="nucleotide sequence ID" value="NZ_JBHULM010000004.1"/>
</dbReference>
<keyword evidence="2" id="KW-1185">Reference proteome</keyword>
<comment type="caution">
    <text evidence="1">The sequence shown here is derived from an EMBL/GenBank/DDBJ whole genome shotgun (WGS) entry which is preliminary data.</text>
</comment>
<evidence type="ECO:0000313" key="1">
    <source>
        <dbReference type="EMBL" id="MFD2541095.1"/>
    </source>
</evidence>
<dbReference type="Proteomes" id="UP001597467">
    <property type="component" value="Unassembled WGS sequence"/>
</dbReference>
<proteinExistence type="predicted"/>
<name>A0ABW5JYP8_9FLAO</name>
<reference evidence="2" key="1">
    <citation type="journal article" date="2019" name="Int. J. Syst. Evol. Microbiol.">
        <title>The Global Catalogue of Microorganisms (GCM) 10K type strain sequencing project: providing services to taxonomists for standard genome sequencing and annotation.</title>
        <authorList>
            <consortium name="The Broad Institute Genomics Platform"/>
            <consortium name="The Broad Institute Genome Sequencing Center for Infectious Disease"/>
            <person name="Wu L."/>
            <person name="Ma J."/>
        </authorList>
    </citation>
    <scope>NUCLEOTIDE SEQUENCE [LARGE SCALE GENOMIC DNA]</scope>
    <source>
        <strain evidence="2">KCTC 42808</strain>
    </source>
</reference>
<sequence>MEKLSDKQLVTARQEFKPYLASNHNVFSKLKLKTPLSAFSQKLNTTFESLGCVGYNAAKKQLTATINIKRTTGYSGSLCTNGSYEYVRFYMDYQNGDGWEDMGVVGVNVHDIATSKDCDGNNETPINYVVRLDINPKRANCTSANLPVVRAVLAWNVIPEPNDPELTIGTYVWSDKKDAQIQMDAYKFFIPNFPIFELDDLFHSAILNPNISLNQLSVEHPEKLSVLNKAKASLMPKALSFTELSGLYNSEKIKPHRFGYKELHQAMHISDSIAYNEISNMFEVNNWNLNDSLVDLNTLNCDTQYEELVCVGADYHREALVGTIKIKKSSGYNGGLCTAGSKEYVSFWIQNEENCEWVHAGTSHVTVHDIQEVPDNGLFYSVVLPYHFDGLKKDCTKPQVLKVKAVLSWNVAPDGMACSRWGNILESYVQLQPKRVFEGDGPEIVAIGGVDIDYINATGLTIPSAHFKFTGLPVTSGSAFGGLIIVEAETNAFDGQRYKVRVDNMSDGSSYYVSNSFIMDEAIYVSNPDPVTNEYTYYGDASNNSLNAVAKFYHPTNDAIRITIEHMDGTSFSKIIQMDNASPVLELNIENYGDCSHFIKGLPIKGDFSVSESHIEYYRLSTNINNVPVTILEHVTPTNPADTAFSGNFEFTASTTKNCGAITLYAKPRTIVNSIKMHDGRHLPKTICLKGN</sequence>
<organism evidence="1 2">
    <name type="scientific">Lacinutrix gracilariae</name>
    <dbReference type="NCBI Taxonomy" id="1747198"/>
    <lineage>
        <taxon>Bacteria</taxon>
        <taxon>Pseudomonadati</taxon>
        <taxon>Bacteroidota</taxon>
        <taxon>Flavobacteriia</taxon>
        <taxon>Flavobacteriales</taxon>
        <taxon>Flavobacteriaceae</taxon>
        <taxon>Lacinutrix</taxon>
    </lineage>
</organism>
<dbReference type="EMBL" id="JBHULM010000004">
    <property type="protein sequence ID" value="MFD2541095.1"/>
    <property type="molecule type" value="Genomic_DNA"/>
</dbReference>